<feature type="domain" description="Peptidase S8/S53" evidence="10">
    <location>
        <begin position="208"/>
        <end position="459"/>
    </location>
</feature>
<dbReference type="InterPro" id="IPR000209">
    <property type="entry name" value="Peptidase_S8/S53_dom"/>
</dbReference>
<dbReference type="PROSITE" id="PS00138">
    <property type="entry name" value="SUBTILASE_SER"/>
    <property type="match status" value="1"/>
</dbReference>
<dbReference type="PANTHER" id="PTHR43806:SF11">
    <property type="entry name" value="CEREVISIN-RELATED"/>
    <property type="match status" value="1"/>
</dbReference>
<comment type="similarity">
    <text evidence="1 6 7">Belongs to the peptidase S8 family.</text>
</comment>
<evidence type="ECO:0000313" key="12">
    <source>
        <dbReference type="Proteomes" id="UP000645217"/>
    </source>
</evidence>
<evidence type="ECO:0000256" key="4">
    <source>
        <dbReference type="ARBA" id="ARBA00022825"/>
    </source>
</evidence>
<dbReference type="SUPFAM" id="SSF52025">
    <property type="entry name" value="PA domain"/>
    <property type="match status" value="1"/>
</dbReference>
<feature type="chain" id="PRO_5039359186" evidence="9">
    <location>
        <begin position="30"/>
        <end position="1209"/>
    </location>
</feature>
<protein>
    <submittedName>
        <fullName evidence="11">Peptidase</fullName>
    </submittedName>
</protein>
<dbReference type="InterPro" id="IPR023827">
    <property type="entry name" value="Peptidase_S8_Asp-AS"/>
</dbReference>
<dbReference type="PRINTS" id="PR00723">
    <property type="entry name" value="SUBTILISIN"/>
</dbReference>
<dbReference type="Pfam" id="PF00082">
    <property type="entry name" value="Peptidase_S8"/>
    <property type="match status" value="1"/>
</dbReference>
<dbReference type="InterPro" id="IPR036852">
    <property type="entry name" value="Peptidase_S8/S53_dom_sf"/>
</dbReference>
<keyword evidence="2 6" id="KW-0645">Protease</keyword>
<dbReference type="Gene3D" id="3.50.30.30">
    <property type="match status" value="1"/>
</dbReference>
<dbReference type="Gene3D" id="3.40.50.200">
    <property type="entry name" value="Peptidase S8/S53 domain"/>
    <property type="match status" value="1"/>
</dbReference>
<feature type="signal peptide" evidence="9">
    <location>
        <begin position="1"/>
        <end position="29"/>
    </location>
</feature>
<dbReference type="InterPro" id="IPR050131">
    <property type="entry name" value="Peptidase_S8_subtilisin-like"/>
</dbReference>
<dbReference type="Proteomes" id="UP000645217">
    <property type="component" value="Unassembled WGS sequence"/>
</dbReference>
<reference evidence="11" key="1">
    <citation type="journal article" date="2014" name="Int. J. Syst. Evol. Microbiol.">
        <title>Complete genome sequence of Corynebacterium casei LMG S-19264T (=DSM 44701T), isolated from a smear-ripened cheese.</title>
        <authorList>
            <consortium name="US DOE Joint Genome Institute (JGI-PGF)"/>
            <person name="Walter F."/>
            <person name="Albersmeier A."/>
            <person name="Kalinowski J."/>
            <person name="Ruckert C."/>
        </authorList>
    </citation>
    <scope>NUCLEOTIDE SEQUENCE</scope>
    <source>
        <strain evidence="11">JCM 13064</strain>
    </source>
</reference>
<dbReference type="InterPro" id="IPR046450">
    <property type="entry name" value="PA_dom_sf"/>
</dbReference>
<reference evidence="11" key="2">
    <citation type="submission" date="2020-09" db="EMBL/GenBank/DDBJ databases">
        <authorList>
            <person name="Sun Q."/>
            <person name="Ohkuma M."/>
        </authorList>
    </citation>
    <scope>NUCLEOTIDE SEQUENCE</scope>
    <source>
        <strain evidence="11">JCM 13064</strain>
    </source>
</reference>
<gene>
    <name evidence="11" type="ORF">GCM10007964_13210</name>
</gene>
<dbReference type="PIRSF" id="PIRSF037852">
    <property type="entry name" value="Subtilisin_rel_SAV5721"/>
    <property type="match status" value="1"/>
</dbReference>
<proteinExistence type="inferred from homology"/>
<dbReference type="PROSITE" id="PS51892">
    <property type="entry name" value="SUBTILASE"/>
    <property type="match status" value="1"/>
</dbReference>
<evidence type="ECO:0000313" key="11">
    <source>
        <dbReference type="EMBL" id="GGK71710.1"/>
    </source>
</evidence>
<feature type="region of interest" description="Disordered" evidence="8">
    <location>
        <begin position="494"/>
        <end position="514"/>
    </location>
</feature>
<dbReference type="InterPro" id="IPR023828">
    <property type="entry name" value="Peptidase_S8_Ser-AS"/>
</dbReference>
<dbReference type="InterPro" id="IPR022398">
    <property type="entry name" value="Peptidase_S8_His-AS"/>
</dbReference>
<keyword evidence="9" id="KW-0732">Signal</keyword>
<dbReference type="PANTHER" id="PTHR43806">
    <property type="entry name" value="PEPTIDASE S8"/>
    <property type="match status" value="1"/>
</dbReference>
<feature type="active site" description="Charge relay system" evidence="5 6">
    <location>
        <position position="249"/>
    </location>
</feature>
<dbReference type="PROSITE" id="PS00137">
    <property type="entry name" value="SUBTILASE_HIS"/>
    <property type="match status" value="1"/>
</dbReference>
<comment type="caution">
    <text evidence="11">The sequence shown here is derived from an EMBL/GenBank/DDBJ whole genome shotgun (WGS) entry which is preliminary data.</text>
</comment>
<dbReference type="GO" id="GO:0006508">
    <property type="term" value="P:proteolysis"/>
    <property type="evidence" value="ECO:0007669"/>
    <property type="project" value="UniProtKB-KW"/>
</dbReference>
<evidence type="ECO:0000256" key="2">
    <source>
        <dbReference type="ARBA" id="ARBA00022670"/>
    </source>
</evidence>
<feature type="active site" description="Charge relay system" evidence="5 6">
    <location>
        <position position="423"/>
    </location>
</feature>
<dbReference type="InterPro" id="IPR015500">
    <property type="entry name" value="Peptidase_S8_subtilisin-rel"/>
</dbReference>
<dbReference type="SUPFAM" id="SSF52743">
    <property type="entry name" value="Subtilisin-like"/>
    <property type="match status" value="1"/>
</dbReference>
<evidence type="ECO:0000256" key="7">
    <source>
        <dbReference type="RuleBase" id="RU003355"/>
    </source>
</evidence>
<evidence type="ECO:0000259" key="10">
    <source>
        <dbReference type="Pfam" id="PF00082"/>
    </source>
</evidence>
<evidence type="ECO:0000256" key="1">
    <source>
        <dbReference type="ARBA" id="ARBA00011073"/>
    </source>
</evidence>
<evidence type="ECO:0000256" key="8">
    <source>
        <dbReference type="SAM" id="MobiDB-lite"/>
    </source>
</evidence>
<evidence type="ECO:0000256" key="6">
    <source>
        <dbReference type="PROSITE-ProRule" id="PRU01240"/>
    </source>
</evidence>
<sequence length="1209" mass="127100">MANMFSRRPRTAIITAALALLAVTPPGHAAAAATVPAPQAPPTTLTLITGDVVTVASGRITVAGPDGEPIGARVITADGDTYVYPASAAQGVTSGLLDKQLFNVTRLVAEGYGDSLPLIVTYKDAPSARQARPFTGRELTSIDSVAVTREPGKATEFWATLTGSSPTARAAARNGIKKVWLDAKVHADLADTVAQIGAPEVWSGGDTGEGVDVAVLDTGIDAEHPDLVGQVESSASFVPGEEVTDRNGHGTHVASTIAGTGAASGGKEKGVAPGADLHIGKVLDNGGSGYTSWIIEGMEWATRDEKAKIVSMSLGSGPTDGTDPLSQAVNALSAETGALFTIAAGNAGPAAGTVGAPGAADAALTVGAVDGADAIADFSSRGPRLVDGALKPEITAPGVGVLAARSQYATQGEGDYLTLSGTSMATPHVAGAAALLAAAHPDWTGAQLKDALVSTAKATPDLGPYDGGSGRLDIAGTAKSTVFASGTAYLGIHPLGEDSGTPPRREVSYTNTSGSPVTLDLTLDAPEAPGGLFALSATTITVPAGGQATVTVSANLTGVAAKRTYTGVIEARGAGTPPVRTVIGVSTEDKLKHLRVTAKDRNGAPLWGDLTLMPKNDPSTPYYWWRVDGGSLDVLVPDGEYSLWMWGQVQGTHGADSIGVALMQVPVLTIDDDTDVTLDAATTREIKAVTPKDAVTGQVRMDYYRSNGQAAVIDSLTIAPEFDSLWAQPTPKVRAGEMALNVRWRKIEPLLSITSGKRSFDDLWVLPGATLLPAGTSDLQAVFAGEGRASDYAGLDAAGKVAVVRVGDDDEQVAAAAAAGVKLLLMVNDDLGRLRIPLRRTPLAVAGLSRTWGEELITRIQQGPVRLRVESNPDTGYLYDLVRYYDRSIPGDLTYRPSEHDLAKVQVDFRREAGDEVEEYRYDHSPHLDSAMGSTMPVRSKRFRTDWITADGALRWTTEVNQRGSDRMIRTQQLSASVDHRPGRTLTEQWFGPIQRPRLNASYDLPARTGDAIWAPLPGWGDSGADHVGLYGGSEATQSVSLYQGDKLLTREDGYIVAVEGLAAKRLPYRLVATTGRDAAAFPYSTRTETTWRFTSGTTARAEQLPLIQLDYQVETDGQGRASRRAPLTLLPSHLPGGPDSGTIKSLALQVSYDDGVTWRQERLTRHGDGWTAEPRPPSGARFMTLRATAQDKKDNALEQTIVRAYGLK</sequence>
<name>A0A917QWL3_9ACTN</name>
<keyword evidence="12" id="KW-1185">Reference proteome</keyword>
<evidence type="ECO:0000256" key="3">
    <source>
        <dbReference type="ARBA" id="ARBA00022801"/>
    </source>
</evidence>
<evidence type="ECO:0000256" key="5">
    <source>
        <dbReference type="PIRSR" id="PIRSR615500-1"/>
    </source>
</evidence>
<feature type="active site" description="Charge relay system" evidence="5 6">
    <location>
        <position position="217"/>
    </location>
</feature>
<dbReference type="PROSITE" id="PS00136">
    <property type="entry name" value="SUBTILASE_ASP"/>
    <property type="match status" value="1"/>
</dbReference>
<keyword evidence="3 6" id="KW-0378">Hydrolase</keyword>
<keyword evidence="4 6" id="KW-0720">Serine protease</keyword>
<dbReference type="AlphaFoldDB" id="A0A917QWL3"/>
<dbReference type="InterPro" id="IPR017296">
    <property type="entry name" value="Peptidase_S8A_SAM-P45"/>
</dbReference>
<dbReference type="EMBL" id="BMNT01000005">
    <property type="protein sequence ID" value="GGK71710.1"/>
    <property type="molecule type" value="Genomic_DNA"/>
</dbReference>
<organism evidence="11 12">
    <name type="scientific">Sphaerisporangium melleum</name>
    <dbReference type="NCBI Taxonomy" id="321316"/>
    <lineage>
        <taxon>Bacteria</taxon>
        <taxon>Bacillati</taxon>
        <taxon>Actinomycetota</taxon>
        <taxon>Actinomycetes</taxon>
        <taxon>Streptosporangiales</taxon>
        <taxon>Streptosporangiaceae</taxon>
        <taxon>Sphaerisporangium</taxon>
    </lineage>
</organism>
<accession>A0A917QWL3</accession>
<evidence type="ECO:0000256" key="9">
    <source>
        <dbReference type="SAM" id="SignalP"/>
    </source>
</evidence>
<dbReference type="GO" id="GO:0004252">
    <property type="term" value="F:serine-type endopeptidase activity"/>
    <property type="evidence" value="ECO:0007669"/>
    <property type="project" value="UniProtKB-UniRule"/>
</dbReference>